<dbReference type="Proteomes" id="UP000499080">
    <property type="component" value="Unassembled WGS sequence"/>
</dbReference>
<comment type="caution">
    <text evidence="2">The sequence shown here is derived from an EMBL/GenBank/DDBJ whole genome shotgun (WGS) entry which is preliminary data.</text>
</comment>
<name>A0A4Y2C5U6_ARAVE</name>
<organism evidence="2 3">
    <name type="scientific">Araneus ventricosus</name>
    <name type="common">Orbweaver spider</name>
    <name type="synonym">Epeira ventricosa</name>
    <dbReference type="NCBI Taxonomy" id="182803"/>
    <lineage>
        <taxon>Eukaryota</taxon>
        <taxon>Metazoa</taxon>
        <taxon>Ecdysozoa</taxon>
        <taxon>Arthropoda</taxon>
        <taxon>Chelicerata</taxon>
        <taxon>Arachnida</taxon>
        <taxon>Araneae</taxon>
        <taxon>Araneomorphae</taxon>
        <taxon>Entelegynae</taxon>
        <taxon>Araneoidea</taxon>
        <taxon>Araneidae</taxon>
        <taxon>Araneus</taxon>
    </lineage>
</organism>
<dbReference type="AlphaFoldDB" id="A0A4Y2C5U6"/>
<gene>
    <name evidence="2" type="ORF">AVEN_227517_1</name>
</gene>
<sequence>MSKHLLQCGSQILESVPTRDSISKRPVLGRPHNKPTNDHYLLLSFRRRRNTTVSHRFSNRFPATERKISSTSMQRHRLNRGMYTRKPRICVCSSHSIAEVCPIMFGQKACHLDQ</sequence>
<evidence type="ECO:0000313" key="2">
    <source>
        <dbReference type="EMBL" id="GBL99006.1"/>
    </source>
</evidence>
<evidence type="ECO:0000313" key="3">
    <source>
        <dbReference type="Proteomes" id="UP000499080"/>
    </source>
</evidence>
<accession>A0A4Y2C5U6</accession>
<keyword evidence="3" id="KW-1185">Reference proteome</keyword>
<protein>
    <submittedName>
        <fullName evidence="2">Uncharacterized protein</fullName>
    </submittedName>
</protein>
<reference evidence="2 3" key="1">
    <citation type="journal article" date="2019" name="Sci. Rep.">
        <title>Orb-weaving spider Araneus ventricosus genome elucidates the spidroin gene catalogue.</title>
        <authorList>
            <person name="Kono N."/>
            <person name="Nakamura H."/>
            <person name="Ohtoshi R."/>
            <person name="Moran D.A.P."/>
            <person name="Shinohara A."/>
            <person name="Yoshida Y."/>
            <person name="Fujiwara M."/>
            <person name="Mori M."/>
            <person name="Tomita M."/>
            <person name="Arakawa K."/>
        </authorList>
    </citation>
    <scope>NUCLEOTIDE SEQUENCE [LARGE SCALE GENOMIC DNA]</scope>
</reference>
<dbReference type="EMBL" id="BGPR01000144">
    <property type="protein sequence ID" value="GBL99006.1"/>
    <property type="molecule type" value="Genomic_DNA"/>
</dbReference>
<proteinExistence type="predicted"/>
<feature type="region of interest" description="Disordered" evidence="1">
    <location>
        <begin position="17"/>
        <end position="36"/>
    </location>
</feature>
<evidence type="ECO:0000256" key="1">
    <source>
        <dbReference type="SAM" id="MobiDB-lite"/>
    </source>
</evidence>